<dbReference type="SUPFAM" id="SSF56935">
    <property type="entry name" value="Porins"/>
    <property type="match status" value="1"/>
</dbReference>
<evidence type="ECO:0000256" key="5">
    <source>
        <dbReference type="ARBA" id="ARBA00023077"/>
    </source>
</evidence>
<dbReference type="Proteomes" id="UP001427805">
    <property type="component" value="Unassembled WGS sequence"/>
</dbReference>
<gene>
    <name evidence="14" type="ORF">TPR58_02180</name>
</gene>
<evidence type="ECO:0000313" key="14">
    <source>
        <dbReference type="EMBL" id="MEN3745959.1"/>
    </source>
</evidence>
<evidence type="ECO:0000256" key="10">
    <source>
        <dbReference type="SAM" id="MobiDB-lite"/>
    </source>
</evidence>
<evidence type="ECO:0000256" key="11">
    <source>
        <dbReference type="SAM" id="SignalP"/>
    </source>
</evidence>
<evidence type="ECO:0000313" key="15">
    <source>
        <dbReference type="Proteomes" id="UP001427805"/>
    </source>
</evidence>
<dbReference type="InterPro" id="IPR000531">
    <property type="entry name" value="Beta-barrel_TonB"/>
</dbReference>
<evidence type="ECO:0000256" key="4">
    <source>
        <dbReference type="ARBA" id="ARBA00022692"/>
    </source>
</evidence>
<dbReference type="EMBL" id="JBDIZK010000001">
    <property type="protein sequence ID" value="MEN3745959.1"/>
    <property type="molecule type" value="Genomic_DNA"/>
</dbReference>
<evidence type="ECO:0000256" key="8">
    <source>
        <dbReference type="PROSITE-ProRule" id="PRU01360"/>
    </source>
</evidence>
<keyword evidence="6 8" id="KW-0472">Membrane</keyword>
<dbReference type="InterPro" id="IPR036942">
    <property type="entry name" value="Beta-barrel_TonB_sf"/>
</dbReference>
<comment type="subcellular location">
    <subcellularLocation>
        <location evidence="1 8">Cell outer membrane</location>
        <topology evidence="1 8">Multi-pass membrane protein</topology>
    </subcellularLocation>
</comment>
<protein>
    <submittedName>
        <fullName evidence="14">TonB-dependent receptor</fullName>
    </submittedName>
</protein>
<dbReference type="InterPro" id="IPR039426">
    <property type="entry name" value="TonB-dep_rcpt-like"/>
</dbReference>
<evidence type="ECO:0000256" key="6">
    <source>
        <dbReference type="ARBA" id="ARBA00023136"/>
    </source>
</evidence>
<feature type="chain" id="PRO_5047221750" evidence="11">
    <location>
        <begin position="16"/>
        <end position="970"/>
    </location>
</feature>
<reference evidence="14 15" key="1">
    <citation type="submission" date="2024-05" db="EMBL/GenBank/DDBJ databases">
        <title>Sphingomonas sp. HF-S3 16S ribosomal RNA gene Genome sequencing and assembly.</title>
        <authorList>
            <person name="Lee H."/>
        </authorList>
    </citation>
    <scope>NUCLEOTIDE SEQUENCE [LARGE SCALE GENOMIC DNA]</scope>
    <source>
        <strain evidence="14 15">HF-S3</strain>
    </source>
</reference>
<evidence type="ECO:0000256" key="1">
    <source>
        <dbReference type="ARBA" id="ARBA00004571"/>
    </source>
</evidence>
<feature type="signal peptide" evidence="11">
    <location>
        <begin position="1"/>
        <end position="15"/>
    </location>
</feature>
<dbReference type="InterPro" id="IPR012910">
    <property type="entry name" value="Plug_dom"/>
</dbReference>
<evidence type="ECO:0000256" key="7">
    <source>
        <dbReference type="ARBA" id="ARBA00023237"/>
    </source>
</evidence>
<proteinExistence type="inferred from homology"/>
<dbReference type="InterPro" id="IPR037066">
    <property type="entry name" value="Plug_dom_sf"/>
</dbReference>
<dbReference type="PANTHER" id="PTHR47234:SF1">
    <property type="entry name" value="TONB-DEPENDENT RECEPTOR"/>
    <property type="match status" value="1"/>
</dbReference>
<keyword evidence="4 8" id="KW-0812">Transmembrane</keyword>
<keyword evidence="2 8" id="KW-0813">Transport</keyword>
<dbReference type="Gene3D" id="2.170.130.10">
    <property type="entry name" value="TonB-dependent receptor, plug domain"/>
    <property type="match status" value="1"/>
</dbReference>
<accession>A0ABV0B2Y1</accession>
<sequence length="970" mass="104402">MTLAFGLLAAPGAFAQTATTQGDPAVEAQDDAGNPTADGQELDAATVQEIIVTGTNISGVKPVGSEAITLDREAILATGQTNAADVVRTLPQVRNLGEFREGGTQGGNNNQQGNAINLRGLGQASTLVLIDGHRITNTGASQTFTEANAIPLAALERIEVIADGASAVYGSDAVAGVVNYVIRKDYQGLEMSVRASNNNGGLEVSPSITAGTNWEIGGLGRGNILISYEFSQRDAYRRGKNPYLRQDLSRFGGVDDRLNGTTATAGFNGNLVVANADPDGPFGPLQPPQNSLLPRAGANTYYGLPVGTNRDLSISDLLLNQPNLLDSSDFNDYTGDLRRHQVAAYITQKLGDAVELSFQGTYNNRRTLSSTAQGVISNVQLRRFLYDPVTNTPTTTPNPYYIAGLAPDALTVQYNMIKSVGLNNWTGENESYNLTGGVKVSLPWSWRGEAFYTYGRDKACNYCQLGTNINLTALQYQIDIGAINPLDNVSGLSPAQVATFTGDNIQRSGSGIDDLLVKFDGPLFALPAGKMRAAFGGERNKVYNYNINGANRPFNNEFQLDTDASTSRGARTILSAFAEVYVPIIADDMNIPLIRALTLSGAVRYDHYSDVGSTTNPKLSGTWEVVDGLTFRGSWGTSFRAPNLPDVNPRAISSGGVFNYFYLGQDPRIPQGPILAAYVSGANPNIRPEQATTWQVGADLEPFRGLRLSGTYYKINYNNRIAGPDVFGAFLNPTTYPGYLGYSDFIFPIDNPAGCVNGNSATYDPVLAEYAGRTILYGGGILNPCSVEILLDARNTNLAATKQDGIDATVNYIYDFDGGAILFNASVNKVLNNEQQVKPGDPFIDRTGFYSSPIEWRGRGSIGVNYHGFNAMLFANYTGSYTNDQAVDRLGQAVLPVRIDSYTTFDLNIGYSTEFAGRDRSFMKSLRGSLNFQNVTDKAPRLVYTNNAVFNGAYSNPFGRTVTFQLSAGF</sequence>
<name>A0ABV0B2Y1_9SPHN</name>
<comment type="caution">
    <text evidence="14">The sequence shown here is derived from an EMBL/GenBank/DDBJ whole genome shotgun (WGS) entry which is preliminary data.</text>
</comment>
<dbReference type="Pfam" id="PF00593">
    <property type="entry name" value="TonB_dep_Rec_b-barrel"/>
    <property type="match status" value="1"/>
</dbReference>
<dbReference type="PANTHER" id="PTHR47234">
    <property type="match status" value="1"/>
</dbReference>
<keyword evidence="15" id="KW-1185">Reference proteome</keyword>
<evidence type="ECO:0000259" key="12">
    <source>
        <dbReference type="Pfam" id="PF00593"/>
    </source>
</evidence>
<dbReference type="PROSITE" id="PS52016">
    <property type="entry name" value="TONB_DEPENDENT_REC_3"/>
    <property type="match status" value="1"/>
</dbReference>
<evidence type="ECO:0000256" key="2">
    <source>
        <dbReference type="ARBA" id="ARBA00022448"/>
    </source>
</evidence>
<dbReference type="Gene3D" id="2.40.170.20">
    <property type="entry name" value="TonB-dependent receptor, beta-barrel domain"/>
    <property type="match status" value="1"/>
</dbReference>
<feature type="domain" description="TonB-dependent receptor-like beta-barrel" evidence="12">
    <location>
        <begin position="390"/>
        <end position="934"/>
    </location>
</feature>
<keyword evidence="7 8" id="KW-0998">Cell outer membrane</keyword>
<keyword evidence="14" id="KW-0675">Receptor</keyword>
<keyword evidence="11" id="KW-0732">Signal</keyword>
<evidence type="ECO:0000259" key="13">
    <source>
        <dbReference type="Pfam" id="PF07715"/>
    </source>
</evidence>
<keyword evidence="5 9" id="KW-0798">TonB box</keyword>
<feature type="domain" description="TonB-dependent receptor plug" evidence="13">
    <location>
        <begin position="69"/>
        <end position="177"/>
    </location>
</feature>
<comment type="similarity">
    <text evidence="8 9">Belongs to the TonB-dependent receptor family.</text>
</comment>
<keyword evidence="3 8" id="KW-1134">Transmembrane beta strand</keyword>
<feature type="region of interest" description="Disordered" evidence="10">
    <location>
        <begin position="19"/>
        <end position="39"/>
    </location>
</feature>
<evidence type="ECO:0000256" key="9">
    <source>
        <dbReference type="RuleBase" id="RU003357"/>
    </source>
</evidence>
<organism evidence="14 15">
    <name type="scientific">Sphingomonas rustica</name>
    <dbReference type="NCBI Taxonomy" id="3103142"/>
    <lineage>
        <taxon>Bacteria</taxon>
        <taxon>Pseudomonadati</taxon>
        <taxon>Pseudomonadota</taxon>
        <taxon>Alphaproteobacteria</taxon>
        <taxon>Sphingomonadales</taxon>
        <taxon>Sphingomonadaceae</taxon>
        <taxon>Sphingomonas</taxon>
    </lineage>
</organism>
<dbReference type="Pfam" id="PF07715">
    <property type="entry name" value="Plug"/>
    <property type="match status" value="1"/>
</dbReference>
<evidence type="ECO:0000256" key="3">
    <source>
        <dbReference type="ARBA" id="ARBA00022452"/>
    </source>
</evidence>